<dbReference type="Gene3D" id="3.40.1190.20">
    <property type="match status" value="1"/>
</dbReference>
<dbReference type="CDD" id="cd01173">
    <property type="entry name" value="pyridoxal_pyridoxamine_kinase"/>
    <property type="match status" value="1"/>
</dbReference>
<dbReference type="PANTHER" id="PTHR10534">
    <property type="entry name" value="PYRIDOXAL KINASE"/>
    <property type="match status" value="1"/>
</dbReference>
<dbReference type="PANTHER" id="PTHR10534:SF2">
    <property type="entry name" value="PYRIDOXAL KINASE"/>
    <property type="match status" value="1"/>
</dbReference>
<accession>A0A1I7NSL3</accession>
<dbReference type="Pfam" id="PF08543">
    <property type="entry name" value="Phos_pyr_kin"/>
    <property type="match status" value="1"/>
</dbReference>
<dbReference type="InterPro" id="IPR004625">
    <property type="entry name" value="PyrdxlKinase"/>
</dbReference>
<dbReference type="EC" id="2.7.1.35" evidence="1"/>
<keyword evidence="8" id="KW-1185">Reference proteome</keyword>
<dbReference type="SUPFAM" id="SSF53613">
    <property type="entry name" value="Ribokinase-like"/>
    <property type="match status" value="1"/>
</dbReference>
<evidence type="ECO:0000256" key="2">
    <source>
        <dbReference type="ARBA" id="ARBA00022679"/>
    </source>
</evidence>
<dbReference type="AlphaFoldDB" id="A0A1I7NSL3"/>
<dbReference type="InterPro" id="IPR029056">
    <property type="entry name" value="Ribokinase-like"/>
</dbReference>
<dbReference type="GO" id="GO:0008478">
    <property type="term" value="F:pyridoxal kinase activity"/>
    <property type="evidence" value="ECO:0007669"/>
    <property type="project" value="UniProtKB-EC"/>
</dbReference>
<evidence type="ECO:0000256" key="5">
    <source>
        <dbReference type="ARBA" id="ARBA00022840"/>
    </source>
</evidence>
<keyword evidence="3" id="KW-0547">Nucleotide-binding</keyword>
<dbReference type="Proteomes" id="UP000199423">
    <property type="component" value="Unassembled WGS sequence"/>
</dbReference>
<organism evidence="7 8">
    <name type="scientific">Hyphomicrobium facile</name>
    <dbReference type="NCBI Taxonomy" id="51670"/>
    <lineage>
        <taxon>Bacteria</taxon>
        <taxon>Pseudomonadati</taxon>
        <taxon>Pseudomonadota</taxon>
        <taxon>Alphaproteobacteria</taxon>
        <taxon>Hyphomicrobiales</taxon>
        <taxon>Hyphomicrobiaceae</taxon>
        <taxon>Hyphomicrobium</taxon>
    </lineage>
</organism>
<evidence type="ECO:0000259" key="6">
    <source>
        <dbReference type="Pfam" id="PF08543"/>
    </source>
</evidence>
<gene>
    <name evidence="7" type="ORF">SAMN04488557_3280</name>
</gene>
<name>A0A1I7NSL3_9HYPH</name>
<dbReference type="GO" id="GO:0005524">
    <property type="term" value="F:ATP binding"/>
    <property type="evidence" value="ECO:0007669"/>
    <property type="project" value="UniProtKB-KW"/>
</dbReference>
<dbReference type="GO" id="GO:0009443">
    <property type="term" value="P:pyridoxal 5'-phosphate salvage"/>
    <property type="evidence" value="ECO:0007669"/>
    <property type="project" value="InterPro"/>
</dbReference>
<dbReference type="RefSeq" id="WP_092868772.1">
    <property type="nucleotide sequence ID" value="NZ_FPCH01000003.1"/>
</dbReference>
<evidence type="ECO:0000256" key="4">
    <source>
        <dbReference type="ARBA" id="ARBA00022777"/>
    </source>
</evidence>
<protein>
    <recommendedName>
        <fullName evidence="1">pyridoxal kinase</fullName>
        <ecNumber evidence="1">2.7.1.35</ecNumber>
    </recommendedName>
</protein>
<dbReference type="GO" id="GO:0005829">
    <property type="term" value="C:cytosol"/>
    <property type="evidence" value="ECO:0007669"/>
    <property type="project" value="TreeGrafter"/>
</dbReference>
<evidence type="ECO:0000313" key="8">
    <source>
        <dbReference type="Proteomes" id="UP000199423"/>
    </source>
</evidence>
<dbReference type="InterPro" id="IPR013749">
    <property type="entry name" value="PM/HMP-P_kinase-1"/>
</dbReference>
<dbReference type="EMBL" id="FPCH01000003">
    <property type="protein sequence ID" value="SFV37669.1"/>
    <property type="molecule type" value="Genomic_DNA"/>
</dbReference>
<dbReference type="OrthoDB" id="9800808at2"/>
<feature type="domain" description="Pyridoxamine kinase/Phosphomethylpyrimidine kinase" evidence="6">
    <location>
        <begin position="76"/>
        <end position="267"/>
    </location>
</feature>
<keyword evidence="5" id="KW-0067">ATP-binding</keyword>
<sequence>MSRILMISSYVARDPVGLTATMPPLQQAGIEVVGLPTVVLSNHPIRPHIAGMTLDPALLGNMIGALEKNGWLGNFDAVFSGYLPSAGHVEIVAAAVKRMRGSNAALTYICDPIFGDDPKGHYIDEQAASATRDLLLPLADVLTPNRFELSWLSGIDVRSRADALEAICRLRAFSSEVDTGSREENATDKQPIRPIVAGTSIPDGPSQLATVLVAGDEAFIGSVAKWNDVPHGTGDIFAGCLTAKLMLGQSPSQALGYAIAGVRRTLEVSRGSDHLLPHLVDWETGFAPDEIQAFPLRKSARNQP</sequence>
<evidence type="ECO:0000256" key="1">
    <source>
        <dbReference type="ARBA" id="ARBA00012104"/>
    </source>
</evidence>
<evidence type="ECO:0000313" key="7">
    <source>
        <dbReference type="EMBL" id="SFV37669.1"/>
    </source>
</evidence>
<keyword evidence="4 7" id="KW-0418">Kinase</keyword>
<reference evidence="8" key="1">
    <citation type="submission" date="2016-10" db="EMBL/GenBank/DDBJ databases">
        <authorList>
            <person name="Varghese N."/>
            <person name="Submissions S."/>
        </authorList>
    </citation>
    <scope>NUCLEOTIDE SEQUENCE [LARGE SCALE GENOMIC DNA]</scope>
    <source>
        <strain evidence="8">DSM 1565</strain>
    </source>
</reference>
<proteinExistence type="predicted"/>
<dbReference type="STRING" id="51670.SAMN04488557_3280"/>
<keyword evidence="2" id="KW-0808">Transferase</keyword>
<evidence type="ECO:0000256" key="3">
    <source>
        <dbReference type="ARBA" id="ARBA00022741"/>
    </source>
</evidence>
<dbReference type="NCBIfam" id="TIGR00687">
    <property type="entry name" value="pyridox_kin"/>
    <property type="match status" value="1"/>
</dbReference>